<name>A0A0E9Y1Y1_ANGAN</name>
<proteinExistence type="predicted"/>
<evidence type="ECO:0000256" key="1">
    <source>
        <dbReference type="SAM" id="MobiDB-lite"/>
    </source>
</evidence>
<protein>
    <submittedName>
        <fullName evidence="2">Uncharacterized protein</fullName>
    </submittedName>
</protein>
<evidence type="ECO:0000313" key="2">
    <source>
        <dbReference type="EMBL" id="JAI08156.1"/>
    </source>
</evidence>
<dbReference type="EMBL" id="GBXM01000422">
    <property type="protein sequence ID" value="JAI08156.1"/>
    <property type="molecule type" value="Transcribed_RNA"/>
</dbReference>
<sequence length="26" mass="2965">MSCISNRRFATPLPASPSRRHYNTSD</sequence>
<organism evidence="2">
    <name type="scientific">Anguilla anguilla</name>
    <name type="common">European freshwater eel</name>
    <name type="synonym">Muraena anguilla</name>
    <dbReference type="NCBI Taxonomy" id="7936"/>
    <lineage>
        <taxon>Eukaryota</taxon>
        <taxon>Metazoa</taxon>
        <taxon>Chordata</taxon>
        <taxon>Craniata</taxon>
        <taxon>Vertebrata</taxon>
        <taxon>Euteleostomi</taxon>
        <taxon>Actinopterygii</taxon>
        <taxon>Neopterygii</taxon>
        <taxon>Teleostei</taxon>
        <taxon>Anguilliformes</taxon>
        <taxon>Anguillidae</taxon>
        <taxon>Anguilla</taxon>
    </lineage>
</organism>
<feature type="region of interest" description="Disordered" evidence="1">
    <location>
        <begin position="1"/>
        <end position="26"/>
    </location>
</feature>
<reference evidence="2" key="1">
    <citation type="submission" date="2014-11" db="EMBL/GenBank/DDBJ databases">
        <authorList>
            <person name="Amaro Gonzalez C."/>
        </authorList>
    </citation>
    <scope>NUCLEOTIDE SEQUENCE</scope>
</reference>
<reference evidence="2" key="2">
    <citation type="journal article" date="2015" name="Fish Shellfish Immunol.">
        <title>Early steps in the European eel (Anguilla anguilla)-Vibrio vulnificus interaction in the gills: Role of the RtxA13 toxin.</title>
        <authorList>
            <person name="Callol A."/>
            <person name="Pajuelo D."/>
            <person name="Ebbesson L."/>
            <person name="Teles M."/>
            <person name="MacKenzie S."/>
            <person name="Amaro C."/>
        </authorList>
    </citation>
    <scope>NUCLEOTIDE SEQUENCE</scope>
</reference>
<dbReference type="AlphaFoldDB" id="A0A0E9Y1Y1"/>
<accession>A0A0E9Y1Y1</accession>